<dbReference type="GO" id="GO:0016020">
    <property type="term" value="C:membrane"/>
    <property type="evidence" value="ECO:0007669"/>
    <property type="project" value="UniProtKB-SubCell"/>
</dbReference>
<evidence type="ECO:0000313" key="8">
    <source>
        <dbReference type="EnsemblMetazoa" id="ADAC009362-PA"/>
    </source>
</evidence>
<protein>
    <submittedName>
        <fullName evidence="7">Odorant response protein ODR-4</fullName>
    </submittedName>
</protein>
<dbReference type="VEuPathDB" id="VectorBase:ADAR2_006517"/>
<dbReference type="VEuPathDB" id="VectorBase:ADAC009362"/>
<accession>W5J8C1</accession>
<reference evidence="7 9" key="1">
    <citation type="journal article" date="2010" name="BMC Genomics">
        <title>Combination of measures distinguishes pre-miRNAs from other stem-loops in the genome of the newly sequenced Anopheles darlingi.</title>
        <authorList>
            <person name="Mendes N.D."/>
            <person name="Freitas A.T."/>
            <person name="Vasconcelos A.T."/>
            <person name="Sagot M.F."/>
        </authorList>
    </citation>
    <scope>NUCLEOTIDE SEQUENCE</scope>
</reference>
<comment type="subcellular location">
    <subcellularLocation>
        <location evidence="1">Membrane</location>
    </subcellularLocation>
</comment>
<dbReference type="EMBL" id="ADMH02002104">
    <property type="protein sequence ID" value="ETN59034.1"/>
    <property type="molecule type" value="Genomic_DNA"/>
</dbReference>
<dbReference type="FunCoup" id="W5J8C1">
    <property type="interactions" value="1161"/>
</dbReference>
<name>W5J8C1_ANODA</name>
<keyword evidence="4 6" id="KW-1133">Transmembrane helix</keyword>
<evidence type="ECO:0000256" key="3">
    <source>
        <dbReference type="ARBA" id="ARBA00022692"/>
    </source>
</evidence>
<dbReference type="AlphaFoldDB" id="W5J8C1"/>
<evidence type="ECO:0000256" key="1">
    <source>
        <dbReference type="ARBA" id="ARBA00004370"/>
    </source>
</evidence>
<evidence type="ECO:0000313" key="7">
    <source>
        <dbReference type="EMBL" id="ETN59034.1"/>
    </source>
</evidence>
<evidence type="ECO:0000313" key="9">
    <source>
        <dbReference type="Proteomes" id="UP000000673"/>
    </source>
</evidence>
<keyword evidence="9" id="KW-1185">Reference proteome</keyword>
<dbReference type="HOGENOM" id="CLU_043811_0_0_1"/>
<dbReference type="GO" id="GO:0008104">
    <property type="term" value="P:intracellular protein localization"/>
    <property type="evidence" value="ECO:0007669"/>
    <property type="project" value="TreeGrafter"/>
</dbReference>
<dbReference type="Pfam" id="PF14778">
    <property type="entry name" value="ODR4-like"/>
    <property type="match status" value="1"/>
</dbReference>
<gene>
    <name evidence="7" type="ORF">AND_009362</name>
</gene>
<comment type="similarity">
    <text evidence="2">Belongs to the ODR-4 family.</text>
</comment>
<dbReference type="EnsemblMetazoa" id="ADAC009362-RA">
    <property type="protein sequence ID" value="ADAC009362-PA"/>
    <property type="gene ID" value="ADAC009362"/>
</dbReference>
<sequence>MSVLSQNRKVLCDAKVEEYLLGLGQKGKICVGLLIGQPSLQQTDYIVHANVLKERDPDSDTGTQDLAAADDVSEHALVETRMLPGGMYVLGLFVVHPKNIFEDNALLQRVKRMLLSMKASFDANPLLMGYCDELTNGGRIVLHIPTKGNQLKSKMISLAAENPTVSPCDWKRADKTTKWHQFSTYFDTDDVCPLRSKSGKEQQYETEANLTECAKTITEQLAEAKVLFNSELMPAKENVRQLFKAGSKEGKTQVRIYVPSPTTLSDQEATIEQLSGALKFDGIVSSKVYVHDQCSFYELERFIKSDIVRSLMARIQIHCDSLVQLDSDPQDKITLNELPRRLYFPIQPNVPGYPQFTEYLFPDEETETVLGPIQAMLDLELDAEHINSTVEIVPAVKEEERHDAKECGGGSVADGTDGEVKLNSSTVTTIVGAVVLLIAVVAYFLLK</sequence>
<evidence type="ECO:0000256" key="2">
    <source>
        <dbReference type="ARBA" id="ARBA00010131"/>
    </source>
</evidence>
<reference evidence="7" key="2">
    <citation type="submission" date="2010-05" db="EMBL/GenBank/DDBJ databases">
        <authorList>
            <person name="Almeida L.G."/>
            <person name="Nicolas M.F."/>
            <person name="Souza R.C."/>
            <person name="Vasconcelos A.T.R."/>
        </authorList>
    </citation>
    <scope>NUCLEOTIDE SEQUENCE</scope>
</reference>
<feature type="transmembrane region" description="Helical" evidence="6">
    <location>
        <begin position="427"/>
        <end position="446"/>
    </location>
</feature>
<dbReference type="STRING" id="43151.W5J8C1"/>
<keyword evidence="3 6" id="KW-0812">Transmembrane</keyword>
<keyword evidence="5 6" id="KW-0472">Membrane</keyword>
<evidence type="ECO:0000256" key="4">
    <source>
        <dbReference type="ARBA" id="ARBA00022989"/>
    </source>
</evidence>
<dbReference type="GO" id="GO:0012505">
    <property type="term" value="C:endomembrane system"/>
    <property type="evidence" value="ECO:0007669"/>
    <property type="project" value="TreeGrafter"/>
</dbReference>
<dbReference type="PANTHER" id="PTHR33966">
    <property type="entry name" value="PROTEIN ODR-4 HOMOLOG"/>
    <property type="match status" value="1"/>
</dbReference>
<reference evidence="8" key="4">
    <citation type="submission" date="2015-06" db="UniProtKB">
        <authorList>
            <consortium name="EnsemblMetazoa"/>
        </authorList>
    </citation>
    <scope>IDENTIFICATION</scope>
</reference>
<dbReference type="Proteomes" id="UP000000673">
    <property type="component" value="Unassembled WGS sequence"/>
</dbReference>
<evidence type="ECO:0000256" key="6">
    <source>
        <dbReference type="SAM" id="Phobius"/>
    </source>
</evidence>
<organism evidence="7">
    <name type="scientific">Anopheles darlingi</name>
    <name type="common">Mosquito</name>
    <dbReference type="NCBI Taxonomy" id="43151"/>
    <lineage>
        <taxon>Eukaryota</taxon>
        <taxon>Metazoa</taxon>
        <taxon>Ecdysozoa</taxon>
        <taxon>Arthropoda</taxon>
        <taxon>Hexapoda</taxon>
        <taxon>Insecta</taxon>
        <taxon>Pterygota</taxon>
        <taxon>Neoptera</taxon>
        <taxon>Endopterygota</taxon>
        <taxon>Diptera</taxon>
        <taxon>Nematocera</taxon>
        <taxon>Culicoidea</taxon>
        <taxon>Culicidae</taxon>
        <taxon>Anophelinae</taxon>
        <taxon>Anopheles</taxon>
    </lineage>
</organism>
<reference evidence="7" key="3">
    <citation type="journal article" date="2013" name="Nucleic Acids Res.">
        <title>The genome of Anopheles darlingi, the main neotropical malaria vector.</title>
        <authorList>
            <person name="Marinotti O."/>
            <person name="Cerqueira G.C."/>
            <person name="de Almeida L.G."/>
            <person name="Ferro M.I."/>
            <person name="Loreto E.L."/>
            <person name="Zaha A."/>
            <person name="Teixeira S.M."/>
            <person name="Wespiser A.R."/>
            <person name="Almeida E Silva A."/>
            <person name="Schlindwein A.D."/>
            <person name="Pacheco A.C."/>
            <person name="Silva A.L."/>
            <person name="Graveley B.R."/>
            <person name="Walenz B.P."/>
            <person name="Lima Bde A."/>
            <person name="Ribeiro C.A."/>
            <person name="Nunes-Silva C.G."/>
            <person name="de Carvalho C.R."/>
            <person name="Soares C.M."/>
            <person name="de Menezes C.B."/>
            <person name="Matiolli C."/>
            <person name="Caffrey D."/>
            <person name="Araujo D.A."/>
            <person name="de Oliveira D.M."/>
            <person name="Golenbock D."/>
            <person name="Grisard E.C."/>
            <person name="Fantinatti-Garboggini F."/>
            <person name="de Carvalho F.M."/>
            <person name="Barcellos F.G."/>
            <person name="Prosdocimi F."/>
            <person name="May G."/>
            <person name="Azevedo Junior G.M."/>
            <person name="Guimaraes G.M."/>
            <person name="Goldman G.H."/>
            <person name="Padilha I.Q."/>
            <person name="Batista Jda S."/>
            <person name="Ferro J.A."/>
            <person name="Ribeiro J.M."/>
            <person name="Fietto J.L."/>
            <person name="Dabbas K.M."/>
            <person name="Cerdeira L."/>
            <person name="Agnez-Lima L.F."/>
            <person name="Brocchi M."/>
            <person name="de Carvalho M.O."/>
            <person name="Teixeira Mde M."/>
            <person name="Diniz Maia Mde M."/>
            <person name="Goldman M.H."/>
            <person name="Cruz Schneider M.P."/>
            <person name="Felipe M.S."/>
            <person name="Hungria M."/>
            <person name="Nicolas M.F."/>
            <person name="Pereira M."/>
            <person name="Montes M.A."/>
            <person name="Cantao M.E."/>
            <person name="Vincentz M."/>
            <person name="Rafael M.S."/>
            <person name="Silverman N."/>
            <person name="Stoco P.H."/>
            <person name="Souza R.C."/>
            <person name="Vicentini R."/>
            <person name="Gazzinelli R.T."/>
            <person name="Neves Rde O."/>
            <person name="Silva R."/>
            <person name="Astolfi-Filho S."/>
            <person name="Maciel T.E."/>
            <person name="Urmenyi T.P."/>
            <person name="Tadei W.P."/>
            <person name="Camargo E.P."/>
            <person name="de Vasconcelos A.T."/>
        </authorList>
    </citation>
    <scope>NUCLEOTIDE SEQUENCE</scope>
</reference>
<dbReference type="OMA" id="FNEPPRR"/>
<proteinExistence type="inferred from homology"/>
<dbReference type="eggNOG" id="KOG4703">
    <property type="taxonomic scope" value="Eukaryota"/>
</dbReference>
<dbReference type="PANTHER" id="PTHR33966:SF1">
    <property type="entry name" value="PROTEIN ODR-4 HOMOLOG"/>
    <property type="match status" value="1"/>
</dbReference>
<evidence type="ECO:0000256" key="5">
    <source>
        <dbReference type="ARBA" id="ARBA00023136"/>
    </source>
</evidence>
<dbReference type="InterPro" id="IPR029454">
    <property type="entry name" value="ODR-4-like"/>
</dbReference>